<protein>
    <submittedName>
        <fullName evidence="1">Uncharacterized protein</fullName>
    </submittedName>
</protein>
<dbReference type="EMBL" id="JAAAUY010000082">
    <property type="protein sequence ID" value="KAF9335877.1"/>
    <property type="molecule type" value="Genomic_DNA"/>
</dbReference>
<accession>A0A9P5VPU7</accession>
<name>A0A9P5VPU7_9FUNG</name>
<dbReference type="Proteomes" id="UP000696485">
    <property type="component" value="Unassembled WGS sequence"/>
</dbReference>
<gene>
    <name evidence="1" type="ORF">BG006_010397</name>
</gene>
<organism evidence="1 2">
    <name type="scientific">Podila minutissima</name>
    <dbReference type="NCBI Taxonomy" id="64525"/>
    <lineage>
        <taxon>Eukaryota</taxon>
        <taxon>Fungi</taxon>
        <taxon>Fungi incertae sedis</taxon>
        <taxon>Mucoromycota</taxon>
        <taxon>Mortierellomycotina</taxon>
        <taxon>Mortierellomycetes</taxon>
        <taxon>Mortierellales</taxon>
        <taxon>Mortierellaceae</taxon>
        <taxon>Podila</taxon>
    </lineage>
</organism>
<evidence type="ECO:0000313" key="1">
    <source>
        <dbReference type="EMBL" id="KAF9335877.1"/>
    </source>
</evidence>
<proteinExistence type="predicted"/>
<sequence>MGTPVEVVKLDADNDLRITKCVAEDFKVSQVSLDLTTADPWVPTVSAGSVVITFLDIPGMTLPITSLAEHTVVAIPLGQVGSIEHPSSPATVEGNIVTTSFSGSPLSVFSTSHADFSRLVAGLVNLGDATVTLRGRVDATFNLGAMGSDTLSDIGYMADSRFKGLDGLKVIGFVELIGSNTVNNKLTVTAKFNIKSPSDINFKLGTVVFVASTAAGDVGTTTFNDLSLVHGDNLVSATIVIDLSLPAGAAFNTALQTTDCTLTLKGSSSSSANVALIPALTAIQTSLAIPKQASL</sequence>
<dbReference type="Pfam" id="PF12505">
    <property type="entry name" value="DUF3712"/>
    <property type="match status" value="1"/>
</dbReference>
<evidence type="ECO:0000313" key="2">
    <source>
        <dbReference type="Proteomes" id="UP000696485"/>
    </source>
</evidence>
<dbReference type="AlphaFoldDB" id="A0A9P5VPU7"/>
<keyword evidence="2" id="KW-1185">Reference proteome</keyword>
<dbReference type="InterPro" id="IPR022185">
    <property type="entry name" value="DUF3712"/>
</dbReference>
<comment type="caution">
    <text evidence="1">The sequence shown here is derived from an EMBL/GenBank/DDBJ whole genome shotgun (WGS) entry which is preliminary data.</text>
</comment>
<reference evidence="1" key="1">
    <citation type="journal article" date="2020" name="Fungal Divers.">
        <title>Resolving the Mortierellaceae phylogeny through synthesis of multi-gene phylogenetics and phylogenomics.</title>
        <authorList>
            <person name="Vandepol N."/>
            <person name="Liber J."/>
            <person name="Desiro A."/>
            <person name="Na H."/>
            <person name="Kennedy M."/>
            <person name="Barry K."/>
            <person name="Grigoriev I.V."/>
            <person name="Miller A.N."/>
            <person name="O'Donnell K."/>
            <person name="Stajich J.E."/>
            <person name="Bonito G."/>
        </authorList>
    </citation>
    <scope>NUCLEOTIDE SEQUENCE</scope>
    <source>
        <strain evidence="1">NVP1</strain>
    </source>
</reference>